<evidence type="ECO:0000259" key="3">
    <source>
        <dbReference type="Pfam" id="PF00890"/>
    </source>
</evidence>
<accession>A0AAD4KSQ5</accession>
<dbReference type="Pfam" id="PF00890">
    <property type="entry name" value="FAD_binding_2"/>
    <property type="match status" value="1"/>
</dbReference>
<reference evidence="4" key="1">
    <citation type="submission" date="2021-12" db="EMBL/GenBank/DDBJ databases">
        <title>Convergent genome expansion in fungi linked to evolution of root-endophyte symbiosis.</title>
        <authorList>
            <consortium name="DOE Joint Genome Institute"/>
            <person name="Ke Y.-H."/>
            <person name="Bonito G."/>
            <person name="Liao H.-L."/>
            <person name="Looney B."/>
            <person name="Rojas-Flechas A."/>
            <person name="Nash J."/>
            <person name="Hameed K."/>
            <person name="Schadt C."/>
            <person name="Martin F."/>
            <person name="Crous P.W."/>
            <person name="Miettinen O."/>
            <person name="Magnuson J.K."/>
            <person name="Labbe J."/>
            <person name="Jacobson D."/>
            <person name="Doktycz M.J."/>
            <person name="Veneault-Fourrey C."/>
            <person name="Kuo A."/>
            <person name="Mondo S."/>
            <person name="Calhoun S."/>
            <person name="Riley R."/>
            <person name="Ohm R."/>
            <person name="LaButti K."/>
            <person name="Andreopoulos B."/>
            <person name="Pangilinan J."/>
            <person name="Nolan M."/>
            <person name="Tritt A."/>
            <person name="Clum A."/>
            <person name="Lipzen A."/>
            <person name="Daum C."/>
            <person name="Barry K."/>
            <person name="Grigoriev I.V."/>
            <person name="Vilgalys R."/>
        </authorList>
    </citation>
    <scope>NUCLEOTIDE SEQUENCE</scope>
    <source>
        <strain evidence="4">PMI_201</strain>
    </source>
</reference>
<dbReference type="SUPFAM" id="SSF56425">
    <property type="entry name" value="Succinate dehydrogenase/fumarate reductase flavoprotein, catalytic domain"/>
    <property type="match status" value="1"/>
</dbReference>
<keyword evidence="5" id="KW-1185">Reference proteome</keyword>
<dbReference type="GeneID" id="70244111"/>
<dbReference type="InterPro" id="IPR003953">
    <property type="entry name" value="FAD-dep_OxRdtase_2_FAD-bd"/>
</dbReference>
<dbReference type="InterPro" id="IPR036188">
    <property type="entry name" value="FAD/NAD-bd_sf"/>
</dbReference>
<dbReference type="EMBL" id="JAJTJA010000004">
    <property type="protein sequence ID" value="KAH8700228.1"/>
    <property type="molecule type" value="Genomic_DNA"/>
</dbReference>
<dbReference type="Gene3D" id="3.50.50.60">
    <property type="entry name" value="FAD/NAD(P)-binding domain"/>
    <property type="match status" value="1"/>
</dbReference>
<dbReference type="Gene3D" id="3.90.700.10">
    <property type="entry name" value="Succinate dehydrogenase/fumarate reductase flavoprotein, catalytic domain"/>
    <property type="match status" value="1"/>
</dbReference>
<evidence type="ECO:0000256" key="1">
    <source>
        <dbReference type="ARBA" id="ARBA00022630"/>
    </source>
</evidence>
<dbReference type="InterPro" id="IPR027477">
    <property type="entry name" value="Succ_DH/fumarate_Rdtase_cat_sf"/>
</dbReference>
<organism evidence="4 5">
    <name type="scientific">Talaromyces proteolyticus</name>
    <dbReference type="NCBI Taxonomy" id="1131652"/>
    <lineage>
        <taxon>Eukaryota</taxon>
        <taxon>Fungi</taxon>
        <taxon>Dikarya</taxon>
        <taxon>Ascomycota</taxon>
        <taxon>Pezizomycotina</taxon>
        <taxon>Eurotiomycetes</taxon>
        <taxon>Eurotiomycetidae</taxon>
        <taxon>Eurotiales</taxon>
        <taxon>Trichocomaceae</taxon>
        <taxon>Talaromyces</taxon>
        <taxon>Talaromyces sect. Bacilispori</taxon>
    </lineage>
</organism>
<evidence type="ECO:0000313" key="4">
    <source>
        <dbReference type="EMBL" id="KAH8700228.1"/>
    </source>
</evidence>
<feature type="domain" description="FAD-dependent oxidoreductase 2 FAD-binding" evidence="3">
    <location>
        <begin position="6"/>
        <end position="126"/>
    </location>
</feature>
<comment type="caution">
    <text evidence="4">The sequence shown here is derived from an EMBL/GenBank/DDBJ whole genome shotgun (WGS) entry which is preliminary data.</text>
</comment>
<dbReference type="AlphaFoldDB" id="A0AAD4KSQ5"/>
<keyword evidence="1" id="KW-0285">Flavoprotein</keyword>
<sequence>MEWKVLFVKAKRGVILASGGFGRSPEARNYVPHEWCIRLEAMSVMESGLELKVAVMLETNTETVRFPPLYQSCDPRRALCGDILISRSIARSQGSIIVGPNGKQFANDFEPYQDFAGMMHNKRIKKAFMITDKHFLRKYGKGNIALPRPYPIFRLLRQRYLSQAPTIASLMM</sequence>
<proteinExistence type="predicted"/>
<protein>
    <recommendedName>
        <fullName evidence="3">FAD-dependent oxidoreductase 2 FAD-binding domain-containing protein</fullName>
    </recommendedName>
</protein>
<evidence type="ECO:0000256" key="2">
    <source>
        <dbReference type="ARBA" id="ARBA00023002"/>
    </source>
</evidence>
<dbReference type="RefSeq" id="XP_046073934.1">
    <property type="nucleotide sequence ID" value="XM_046213824.1"/>
</dbReference>
<dbReference type="GO" id="GO:0016491">
    <property type="term" value="F:oxidoreductase activity"/>
    <property type="evidence" value="ECO:0007669"/>
    <property type="project" value="UniProtKB-KW"/>
</dbReference>
<evidence type="ECO:0000313" key="5">
    <source>
        <dbReference type="Proteomes" id="UP001201262"/>
    </source>
</evidence>
<name>A0AAD4KSQ5_9EURO</name>
<gene>
    <name evidence="4" type="ORF">BGW36DRAFT_356891</name>
</gene>
<keyword evidence="2" id="KW-0560">Oxidoreductase</keyword>
<dbReference type="Proteomes" id="UP001201262">
    <property type="component" value="Unassembled WGS sequence"/>
</dbReference>